<keyword evidence="2" id="KW-1185">Reference proteome</keyword>
<reference evidence="2" key="1">
    <citation type="submission" date="2014-09" db="EMBL/GenBank/DDBJ databases">
        <authorList>
            <person name="Mudge J."/>
            <person name="Ramaraj T."/>
            <person name="Lindquist I.E."/>
            <person name="Bharti A.K."/>
            <person name="Sundararajan A."/>
            <person name="Cameron C.T."/>
            <person name="Woodward J.E."/>
            <person name="May G.D."/>
            <person name="Brubaker C."/>
            <person name="Broadhvest J."/>
            <person name="Wilkins T.A."/>
        </authorList>
    </citation>
    <scope>NUCLEOTIDE SEQUENCE</scope>
    <source>
        <strain evidence="2">cv. AKA8401</strain>
    </source>
</reference>
<dbReference type="AlphaFoldDB" id="A0A0B0N562"/>
<evidence type="ECO:0000313" key="1">
    <source>
        <dbReference type="EMBL" id="KHG07004.1"/>
    </source>
</evidence>
<dbReference type="Proteomes" id="UP000032142">
    <property type="component" value="Unassembled WGS sequence"/>
</dbReference>
<sequence length="18" mass="2080">MGNQHVLKFTTRVDHTPV</sequence>
<evidence type="ECO:0000313" key="2">
    <source>
        <dbReference type="Proteomes" id="UP000032142"/>
    </source>
</evidence>
<accession>A0A0B0N562</accession>
<proteinExistence type="predicted"/>
<protein>
    <submittedName>
        <fullName evidence="1">Uncharacterized protein</fullName>
    </submittedName>
</protein>
<gene>
    <name evidence="1" type="ORF">F383_33667</name>
</gene>
<dbReference type="EMBL" id="JRRC01464738">
    <property type="protein sequence ID" value="KHG07004.1"/>
    <property type="molecule type" value="Genomic_DNA"/>
</dbReference>
<name>A0A0B0N562_GOSAR</name>
<organism evidence="1 2">
    <name type="scientific">Gossypium arboreum</name>
    <name type="common">Tree cotton</name>
    <name type="synonym">Gossypium nanking</name>
    <dbReference type="NCBI Taxonomy" id="29729"/>
    <lineage>
        <taxon>Eukaryota</taxon>
        <taxon>Viridiplantae</taxon>
        <taxon>Streptophyta</taxon>
        <taxon>Embryophyta</taxon>
        <taxon>Tracheophyta</taxon>
        <taxon>Spermatophyta</taxon>
        <taxon>Magnoliopsida</taxon>
        <taxon>eudicotyledons</taxon>
        <taxon>Gunneridae</taxon>
        <taxon>Pentapetalae</taxon>
        <taxon>rosids</taxon>
        <taxon>malvids</taxon>
        <taxon>Malvales</taxon>
        <taxon>Malvaceae</taxon>
        <taxon>Malvoideae</taxon>
        <taxon>Gossypium</taxon>
    </lineage>
</organism>
<comment type="caution">
    <text evidence="1">The sequence shown here is derived from an EMBL/GenBank/DDBJ whole genome shotgun (WGS) entry which is preliminary data.</text>
</comment>